<protein>
    <recommendedName>
        <fullName evidence="3">Macroglobulin domain-containing protein</fullName>
    </recommendedName>
</protein>
<dbReference type="RefSeq" id="WP_346753918.1">
    <property type="nucleotide sequence ID" value="NZ_JAUJEA010000009.1"/>
</dbReference>
<organism evidence="1 2">
    <name type="scientific">Splendidivirga corallicola</name>
    <dbReference type="NCBI Taxonomy" id="3051826"/>
    <lineage>
        <taxon>Bacteria</taxon>
        <taxon>Pseudomonadati</taxon>
        <taxon>Bacteroidota</taxon>
        <taxon>Cytophagia</taxon>
        <taxon>Cytophagales</taxon>
        <taxon>Splendidivirgaceae</taxon>
        <taxon>Splendidivirga</taxon>
    </lineage>
</organism>
<gene>
    <name evidence="1" type="ORF">QQ008_21055</name>
</gene>
<evidence type="ECO:0000313" key="2">
    <source>
        <dbReference type="Proteomes" id="UP001172082"/>
    </source>
</evidence>
<accession>A0ABT8KUR1</accession>
<keyword evidence="2" id="KW-1185">Reference proteome</keyword>
<reference evidence="1" key="1">
    <citation type="submission" date="2023-06" db="EMBL/GenBank/DDBJ databases">
        <title>Genomic of Parafulvivirga corallium.</title>
        <authorList>
            <person name="Wang G."/>
        </authorList>
    </citation>
    <scope>NUCLEOTIDE SEQUENCE</scope>
    <source>
        <strain evidence="1">BMA10</strain>
    </source>
</reference>
<name>A0ABT8KUR1_9BACT</name>
<comment type="caution">
    <text evidence="1">The sequence shown here is derived from an EMBL/GenBank/DDBJ whole genome shotgun (WGS) entry which is preliminary data.</text>
</comment>
<dbReference type="Proteomes" id="UP001172082">
    <property type="component" value="Unassembled WGS sequence"/>
</dbReference>
<evidence type="ECO:0000313" key="1">
    <source>
        <dbReference type="EMBL" id="MDN5203894.1"/>
    </source>
</evidence>
<evidence type="ECO:0008006" key="3">
    <source>
        <dbReference type="Google" id="ProtNLM"/>
    </source>
</evidence>
<dbReference type="EMBL" id="JAUJEA010000009">
    <property type="protein sequence ID" value="MDN5203894.1"/>
    <property type="molecule type" value="Genomic_DNA"/>
</dbReference>
<sequence length="804" mass="91978">MNYIKTHITFLYVGLIWIISATTYTHGWSQDLSELSDLTEDYLKRSPREKLFLHVSKPYFFTGENVWFKAYYFSSKEHQSIGLSKIAYVELINKVNEPVYQGKIKLDSTGGKGSFLIPITLESGEYKLRAYTNWMKNFDPALFFSQRVTIINPFKRLGLEAPADSSYHEFKLFPEGGHLVQGIKNRVAFKFTSFKGVGSPFKGVVIDDLADTVIHFQPFKFGMGHFLFTPSPERSYRVIVKDEAGRIYFHEVPRIWDSGFVMQTNQMTNIHKVVAAYAGNTSMNGKTVYLLGISQNKLLVRQEATVQSDSAVFTIKNSDLGIGINQFTLFDPNGQPISERLIFNYPENKLKINFAVSATSTSTREALAIDITTNDLLGETINSNLSLSVYRSNGDLDYDKGGFEANILLLSELKGNVESPDYYFSANNDSIKTAMDNLMLTQGWRRYPWKEILERNTPKHSHIAEFRNHLIQGTITNTSTNRPVSNALVYFSIPDSYTQFYVSKSNYNGRIIFETKDFYGESDIVLRADPSVAEPYKINLDNPFSDKYEAVDSTHFFVDKSNADFILDQSINMQIENAFKKNLAKIPQSRDTSNFYGIPDNSYNLDDFTRFTVMEEVMREYVYHVLVRKKDGKFIFKVTDIPNHKVFQQNPLVLLDGVPIFDIDKLMKLDPLRIRKVDVLKRKYFYGHRDCHGVLSFFTYKTDLAGFGFDDSTLLSNYQGLQEERTFYSPKYDTQARKTDKLPDFRNQLFWEPEIITDAAGKATVNFYTSDETGKYIVVVHGVGKGGLLGSKYQTIEVKAPQIK</sequence>
<proteinExistence type="predicted"/>